<accession>A0AAW9SI96</accession>
<proteinExistence type="predicted"/>
<dbReference type="SUPFAM" id="SSF56349">
    <property type="entry name" value="DNA breaking-rejoining enzymes"/>
    <property type="match status" value="1"/>
</dbReference>
<protein>
    <submittedName>
        <fullName evidence="4">Tyrosine-type recombinase/integrase</fullName>
    </submittedName>
</protein>
<dbReference type="GO" id="GO:0003677">
    <property type="term" value="F:DNA binding"/>
    <property type="evidence" value="ECO:0007669"/>
    <property type="project" value="UniProtKB-KW"/>
</dbReference>
<keyword evidence="5" id="KW-1185">Reference proteome</keyword>
<gene>
    <name evidence="4" type="ORF">ABFB10_02290</name>
</gene>
<evidence type="ECO:0000313" key="5">
    <source>
        <dbReference type="Proteomes" id="UP001428774"/>
    </source>
</evidence>
<dbReference type="Gene3D" id="1.10.443.10">
    <property type="entry name" value="Intergrase catalytic core"/>
    <property type="match status" value="1"/>
</dbReference>
<dbReference type="GO" id="GO:0006310">
    <property type="term" value="P:DNA recombination"/>
    <property type="evidence" value="ECO:0007669"/>
    <property type="project" value="UniProtKB-KW"/>
</dbReference>
<feature type="domain" description="Tyr recombinase" evidence="3">
    <location>
        <begin position="156"/>
        <end position="331"/>
    </location>
</feature>
<dbReference type="InterPro" id="IPR013762">
    <property type="entry name" value="Integrase-like_cat_sf"/>
</dbReference>
<dbReference type="Proteomes" id="UP001428774">
    <property type="component" value="Unassembled WGS sequence"/>
</dbReference>
<organism evidence="4 5">
    <name type="scientific">Ponticoccus litoralis</name>
    <dbReference type="NCBI Taxonomy" id="422297"/>
    <lineage>
        <taxon>Bacteria</taxon>
        <taxon>Pseudomonadati</taxon>
        <taxon>Pseudomonadota</taxon>
        <taxon>Alphaproteobacteria</taxon>
        <taxon>Rhodobacterales</taxon>
        <taxon>Roseobacteraceae</taxon>
        <taxon>Ponticoccus</taxon>
    </lineage>
</organism>
<name>A0AAW9SI96_9RHOB</name>
<dbReference type="Gene3D" id="1.10.150.130">
    <property type="match status" value="1"/>
</dbReference>
<evidence type="ECO:0000259" key="3">
    <source>
        <dbReference type="PROSITE" id="PS51898"/>
    </source>
</evidence>
<comment type="caution">
    <text evidence="4">The sequence shown here is derived from an EMBL/GenBank/DDBJ whole genome shotgun (WGS) entry which is preliminary data.</text>
</comment>
<dbReference type="InterPro" id="IPR010998">
    <property type="entry name" value="Integrase_recombinase_N"/>
</dbReference>
<dbReference type="EMBL" id="JBDNCH010000002">
    <property type="protein sequence ID" value="MEN9060042.1"/>
    <property type="molecule type" value="Genomic_DNA"/>
</dbReference>
<sequence length="349" mass="38665">MTRGVRLKGIKVVTKPDGRIYKYRRVRGKLVPLPNLAENNPDFLRAYIEAEEVAPRDDSLASLIGLFLASPDFKARKGTTQQVWRRRLAKMQVEYGTAPVAKLTTVHIEKALRKLPPGAARSDRTIWRALMAYAKAEHWRPDNPAKDAEIRAMKATPHAPWSQEDVDAFRAFWSFGTPQRQAFEMLFWTAARCVDGVRIGWQNVSSDGYLSFTQEKTGGNVLLPVTAPVAPFLEADRKAFLRAVEPETIFTKTAYGRSRSVKGLSNLIANAARKAKLTGRTAHGLRKARAIILAENGWTPHQIGAWTGHETLQEVSEYTRAANKKALVSGNSAGNSRGAVVDCRSKSGS</sequence>
<reference evidence="4 5" key="1">
    <citation type="submission" date="2024-05" db="EMBL/GenBank/DDBJ databases">
        <title>Genome sequence of Ponticoccus litoralis KCCM 90028.</title>
        <authorList>
            <person name="Kim J.M."/>
            <person name="Lee J.K."/>
            <person name="Choi B.J."/>
            <person name="Bayburt H."/>
            <person name="Baek J.H."/>
            <person name="Jeon C.O."/>
        </authorList>
    </citation>
    <scope>NUCLEOTIDE SEQUENCE [LARGE SCALE GENOMIC DNA]</scope>
    <source>
        <strain evidence="4 5">KCCM 90028</strain>
    </source>
</reference>
<dbReference type="AlphaFoldDB" id="A0AAW9SI96"/>
<dbReference type="InterPro" id="IPR011010">
    <property type="entry name" value="DNA_brk_join_enz"/>
</dbReference>
<evidence type="ECO:0000313" key="4">
    <source>
        <dbReference type="EMBL" id="MEN9060042.1"/>
    </source>
</evidence>
<dbReference type="PROSITE" id="PS51898">
    <property type="entry name" value="TYR_RECOMBINASE"/>
    <property type="match status" value="1"/>
</dbReference>
<keyword evidence="2" id="KW-0233">DNA recombination</keyword>
<keyword evidence="1" id="KW-0238">DNA-binding</keyword>
<dbReference type="InterPro" id="IPR002104">
    <property type="entry name" value="Integrase_catalytic"/>
</dbReference>
<dbReference type="GO" id="GO:0015074">
    <property type="term" value="P:DNA integration"/>
    <property type="evidence" value="ECO:0007669"/>
    <property type="project" value="InterPro"/>
</dbReference>
<dbReference type="RefSeq" id="WP_347165195.1">
    <property type="nucleotide sequence ID" value="NZ_JBDNCH010000002.1"/>
</dbReference>
<dbReference type="Pfam" id="PF00589">
    <property type="entry name" value="Phage_integrase"/>
    <property type="match status" value="1"/>
</dbReference>
<evidence type="ECO:0000256" key="1">
    <source>
        <dbReference type="ARBA" id="ARBA00023125"/>
    </source>
</evidence>
<evidence type="ECO:0000256" key="2">
    <source>
        <dbReference type="ARBA" id="ARBA00023172"/>
    </source>
</evidence>